<organism evidence="1 2">
    <name type="scientific">Brenneria goodwinii</name>
    <dbReference type="NCBI Taxonomy" id="1109412"/>
    <lineage>
        <taxon>Bacteria</taxon>
        <taxon>Pseudomonadati</taxon>
        <taxon>Pseudomonadota</taxon>
        <taxon>Gammaproteobacteria</taxon>
        <taxon>Enterobacterales</taxon>
        <taxon>Pectobacteriaceae</taxon>
        <taxon>Brenneria</taxon>
    </lineage>
</organism>
<proteinExistence type="predicted"/>
<evidence type="ECO:0000313" key="1">
    <source>
        <dbReference type="EMBL" id="CPR18025.1"/>
    </source>
</evidence>
<evidence type="ECO:0000313" key="2">
    <source>
        <dbReference type="Proteomes" id="UP000044377"/>
    </source>
</evidence>
<reference evidence="2" key="1">
    <citation type="submission" date="2015-01" db="EMBL/GenBank/DDBJ databases">
        <authorList>
            <person name="Paterson Steve"/>
        </authorList>
    </citation>
    <scope>NUCLEOTIDE SEQUENCE [LARGE SCALE GENOMIC DNA]</scope>
    <source>
        <strain evidence="2">OBR1</strain>
    </source>
</reference>
<keyword evidence="2" id="KW-1185">Reference proteome</keyword>
<accession>A0A0G4JX28</accession>
<dbReference type="EMBL" id="CGIG01000001">
    <property type="protein sequence ID" value="CPR18025.1"/>
    <property type="molecule type" value="Genomic_DNA"/>
</dbReference>
<name>A0A0G4JX28_9GAMM</name>
<gene>
    <name evidence="1" type="ORF">BN1221_02981c</name>
</gene>
<dbReference type="AlphaFoldDB" id="A0A0G4JX28"/>
<protein>
    <submittedName>
        <fullName evidence="1">Uncharacterized protein</fullName>
    </submittedName>
</protein>
<dbReference type="Proteomes" id="UP000044377">
    <property type="component" value="Unassembled WGS sequence"/>
</dbReference>
<sequence>MKRDTGKKWRARNAALNGSGGYAFANATTGYCVRNSPLFSLY</sequence>